<dbReference type="PROSITE" id="PS00356">
    <property type="entry name" value="HTH_LACI_1"/>
    <property type="match status" value="1"/>
</dbReference>
<dbReference type="RefSeq" id="WP_046977905.1">
    <property type="nucleotide sequence ID" value="NZ_CP043476.1"/>
</dbReference>
<proteinExistence type="predicted"/>
<dbReference type="InterPro" id="IPR000843">
    <property type="entry name" value="HTH_LacI"/>
</dbReference>
<dbReference type="CDD" id="cd01392">
    <property type="entry name" value="HTH_LacI"/>
    <property type="match status" value="1"/>
</dbReference>
<dbReference type="SMART" id="SM00354">
    <property type="entry name" value="HTH_LACI"/>
    <property type="match status" value="1"/>
</dbReference>
<dbReference type="InterPro" id="IPR010982">
    <property type="entry name" value="Lambda_DNA-bd_dom_sf"/>
</dbReference>
<dbReference type="Gene3D" id="1.10.260.40">
    <property type="entry name" value="lambda repressor-like DNA-binding domains"/>
    <property type="match status" value="1"/>
</dbReference>
<dbReference type="InterPro" id="IPR046335">
    <property type="entry name" value="LacI/GalR-like_sensor"/>
</dbReference>
<comment type="caution">
    <text evidence="5">The sequence shown here is derived from an EMBL/GenBank/DDBJ whole genome shotgun (WGS) entry which is preliminary data.</text>
</comment>
<organism evidence="5 6">
    <name type="scientific">Xanthomonas hyacinthi</name>
    <dbReference type="NCBI Taxonomy" id="56455"/>
    <lineage>
        <taxon>Bacteria</taxon>
        <taxon>Pseudomonadati</taxon>
        <taxon>Pseudomonadota</taxon>
        <taxon>Gammaproteobacteria</taxon>
        <taxon>Lysobacterales</taxon>
        <taxon>Lysobacteraceae</taxon>
        <taxon>Xanthomonas</taxon>
    </lineage>
</organism>
<sequence>MGKRQGRAGSAVTLLDVARHAGVSPMTASRVINRHPRVGAAMRERVEASIKTLGYRPNLAGRSLRTASLARIGVLYSNPSAAYLNQFMLGVLEQSSLDGSQVLVEKSDDMGSQRAATERLLDAGVDGVILPPPLCDSRQTIEELDARGIPVVAVATGTPMQGVSSVRIDDYQAACAITRHLIDLGHRDIGFISGDPKHTPSALRSRAFFDTMAAAGLPVAATRVAEGLFTYRSGLVAATALLHAAPRPTALLCSNDDMAAAAVAIAYGLRLRVPEDLSIAGFDDTPVATTIWPELTTIHQPVTAMGRAAVALLLGEIRQRRDGLPSRGIHQVMKYTLVTRGSTAPPADAPLPQAAG</sequence>
<dbReference type="EMBL" id="MDEG01000003">
    <property type="protein sequence ID" value="PPU98953.1"/>
    <property type="molecule type" value="Genomic_DNA"/>
</dbReference>
<gene>
    <name evidence="5" type="ORF">XhyaCFBP1156_06150</name>
</gene>
<evidence type="ECO:0000256" key="2">
    <source>
        <dbReference type="ARBA" id="ARBA00023125"/>
    </source>
</evidence>
<dbReference type="InterPro" id="IPR028082">
    <property type="entry name" value="Peripla_BP_I"/>
</dbReference>
<dbReference type="OrthoDB" id="5756154at2"/>
<keyword evidence="6" id="KW-1185">Reference proteome</keyword>
<dbReference type="PANTHER" id="PTHR30146">
    <property type="entry name" value="LACI-RELATED TRANSCRIPTIONAL REPRESSOR"/>
    <property type="match status" value="1"/>
</dbReference>
<keyword evidence="2" id="KW-0238">DNA-binding</keyword>
<evidence type="ECO:0000259" key="4">
    <source>
        <dbReference type="PROSITE" id="PS50932"/>
    </source>
</evidence>
<name>A0A2S7F0J0_9XANT</name>
<dbReference type="PANTHER" id="PTHR30146:SF153">
    <property type="entry name" value="LACTOSE OPERON REPRESSOR"/>
    <property type="match status" value="1"/>
</dbReference>
<dbReference type="Gene3D" id="3.40.50.2300">
    <property type="match status" value="2"/>
</dbReference>
<keyword evidence="1" id="KW-0805">Transcription regulation</keyword>
<dbReference type="GO" id="GO:0003700">
    <property type="term" value="F:DNA-binding transcription factor activity"/>
    <property type="evidence" value="ECO:0007669"/>
    <property type="project" value="TreeGrafter"/>
</dbReference>
<protein>
    <submittedName>
        <fullName evidence="5">LacI family transcriptional regulator</fullName>
    </submittedName>
</protein>
<evidence type="ECO:0000256" key="1">
    <source>
        <dbReference type="ARBA" id="ARBA00023015"/>
    </source>
</evidence>
<keyword evidence="3" id="KW-0804">Transcription</keyword>
<dbReference type="CDD" id="cd01545">
    <property type="entry name" value="PBP1_SalR"/>
    <property type="match status" value="1"/>
</dbReference>
<dbReference type="Pfam" id="PF00356">
    <property type="entry name" value="LacI"/>
    <property type="match status" value="1"/>
</dbReference>
<dbReference type="Proteomes" id="UP000238261">
    <property type="component" value="Unassembled WGS sequence"/>
</dbReference>
<dbReference type="SUPFAM" id="SSF47413">
    <property type="entry name" value="lambda repressor-like DNA-binding domains"/>
    <property type="match status" value="1"/>
</dbReference>
<dbReference type="AlphaFoldDB" id="A0A2S7F0J0"/>
<evidence type="ECO:0000313" key="5">
    <source>
        <dbReference type="EMBL" id="PPU98953.1"/>
    </source>
</evidence>
<evidence type="ECO:0000313" key="6">
    <source>
        <dbReference type="Proteomes" id="UP000238261"/>
    </source>
</evidence>
<reference evidence="6" key="1">
    <citation type="submission" date="2016-08" db="EMBL/GenBank/DDBJ databases">
        <authorList>
            <person name="Merda D."/>
            <person name="Briand M."/>
            <person name="Taghouti G."/>
            <person name="Carrere S."/>
            <person name="Gouzy J."/>
            <person name="Portier P."/>
            <person name="Jacques M.-A."/>
            <person name="Fischer-Le Saux M."/>
        </authorList>
    </citation>
    <scope>NUCLEOTIDE SEQUENCE [LARGE SCALE GENOMIC DNA]</scope>
    <source>
        <strain evidence="6">CFBP1156</strain>
    </source>
</reference>
<accession>A0A2S7F0J0</accession>
<dbReference type="SUPFAM" id="SSF53822">
    <property type="entry name" value="Periplasmic binding protein-like I"/>
    <property type="match status" value="1"/>
</dbReference>
<dbReference type="PROSITE" id="PS50932">
    <property type="entry name" value="HTH_LACI_2"/>
    <property type="match status" value="1"/>
</dbReference>
<feature type="domain" description="HTH lacI-type" evidence="4">
    <location>
        <begin position="12"/>
        <end position="66"/>
    </location>
</feature>
<evidence type="ECO:0000256" key="3">
    <source>
        <dbReference type="ARBA" id="ARBA00023163"/>
    </source>
</evidence>
<dbReference type="Pfam" id="PF13377">
    <property type="entry name" value="Peripla_BP_3"/>
    <property type="match status" value="1"/>
</dbReference>
<dbReference type="GO" id="GO:0000976">
    <property type="term" value="F:transcription cis-regulatory region binding"/>
    <property type="evidence" value="ECO:0007669"/>
    <property type="project" value="TreeGrafter"/>
</dbReference>